<reference evidence="1 2" key="1">
    <citation type="submission" date="2018-12" db="EMBL/GenBank/DDBJ databases">
        <authorList>
            <person name="Kong L."/>
            <person name="Ding Y."/>
            <person name="Wu Q."/>
        </authorList>
    </citation>
    <scope>NUCLEOTIDE SEQUENCE [LARGE SCALE GENOMIC DNA]</scope>
</reference>
<name>A0A3T0IIV2_9CAUD</name>
<accession>A0A3T0IIV2</accession>
<organism evidence="1 2">
    <name type="scientific">Bacillus phage DK1</name>
    <dbReference type="NCBI Taxonomy" id="2500808"/>
    <lineage>
        <taxon>Viruses</taxon>
        <taxon>Duplodnaviria</taxon>
        <taxon>Heunggongvirae</taxon>
        <taxon>Uroviricota</taxon>
        <taxon>Caudoviricetes</taxon>
        <taxon>Salasmaviridae</taxon>
        <taxon>Northropvirinae</taxon>
        <taxon>Hemphillvirus</taxon>
        <taxon>Hemphillvirus DK1</taxon>
    </lineage>
</organism>
<dbReference type="Proteomes" id="UP000289624">
    <property type="component" value="Segment"/>
</dbReference>
<gene>
    <name evidence="1" type="ORF">DK1_000027</name>
</gene>
<dbReference type="EMBL" id="MK284526">
    <property type="protein sequence ID" value="AZU99731.1"/>
    <property type="molecule type" value="Genomic_DNA"/>
</dbReference>
<protein>
    <submittedName>
        <fullName evidence="1">Uncharacterized protein</fullName>
    </submittedName>
</protein>
<evidence type="ECO:0000313" key="1">
    <source>
        <dbReference type="EMBL" id="AZU99731.1"/>
    </source>
</evidence>
<sequence>MNDSEREERGVGMDRIKVNFNMGTMRIDQGEIDSYEGIILQMNNGKPFITIYNEFGDPIAYNKNNIVWICEQK</sequence>
<evidence type="ECO:0000313" key="2">
    <source>
        <dbReference type="Proteomes" id="UP000289624"/>
    </source>
</evidence>
<keyword evidence="2" id="KW-1185">Reference proteome</keyword>
<proteinExistence type="predicted"/>